<dbReference type="Gene3D" id="3.10.290.10">
    <property type="entry name" value="RNA-binding S4 domain"/>
    <property type="match status" value="1"/>
</dbReference>
<dbReference type="InterPro" id="IPR020103">
    <property type="entry name" value="PsdUridine_synth_cat_dom_sf"/>
</dbReference>
<comment type="caution">
    <text evidence="6">The sequence shown here is derived from an EMBL/GenBank/DDBJ whole genome shotgun (WGS) entry which is preliminary data.</text>
</comment>
<dbReference type="OrthoDB" id="9807213at2"/>
<dbReference type="Gene3D" id="3.30.70.1560">
    <property type="entry name" value="Alpha-L RNA-binding motif"/>
    <property type="match status" value="1"/>
</dbReference>
<reference evidence="6 7" key="1">
    <citation type="submission" date="2018-05" db="EMBL/GenBank/DDBJ databases">
        <title>Genomic Encyclopedia of Archaeal and Bacterial Type Strains, Phase II (KMG-II): from individual species to whole genera.</title>
        <authorList>
            <person name="Goeker M."/>
        </authorList>
    </citation>
    <scope>NUCLEOTIDE SEQUENCE [LARGE SCALE GENOMIC DNA]</scope>
    <source>
        <strain evidence="6 7">DSM 22637</strain>
    </source>
</reference>
<organism evidence="6 7">
    <name type="scientific">Xanthomarina spongicola</name>
    <dbReference type="NCBI Taxonomy" id="570520"/>
    <lineage>
        <taxon>Bacteria</taxon>
        <taxon>Pseudomonadati</taxon>
        <taxon>Bacteroidota</taxon>
        <taxon>Flavobacteriia</taxon>
        <taxon>Flavobacteriales</taxon>
        <taxon>Flavobacteriaceae</taxon>
        <taxon>Xanthomarina</taxon>
    </lineage>
</organism>
<dbReference type="EMBL" id="QGGP01000003">
    <property type="protein sequence ID" value="PWK19042.1"/>
    <property type="molecule type" value="Genomic_DNA"/>
</dbReference>
<dbReference type="AlphaFoldDB" id="A0A316DN82"/>
<dbReference type="PANTHER" id="PTHR47683:SF2">
    <property type="entry name" value="RNA-BINDING S4 DOMAIN-CONTAINING PROTEIN"/>
    <property type="match status" value="1"/>
</dbReference>
<evidence type="ECO:0000256" key="2">
    <source>
        <dbReference type="ARBA" id="ARBA00023235"/>
    </source>
</evidence>
<protein>
    <submittedName>
        <fullName evidence="6">23S rRNA pseudouridine2605 synthase</fullName>
    </submittedName>
</protein>
<dbReference type="InterPro" id="IPR050343">
    <property type="entry name" value="RsuA_PseudoU_synthase"/>
</dbReference>
<feature type="domain" description="RNA-binding S4" evidence="5">
    <location>
        <begin position="71"/>
        <end position="133"/>
    </location>
</feature>
<feature type="region of interest" description="Disordered" evidence="4">
    <location>
        <begin position="1"/>
        <end position="67"/>
    </location>
</feature>
<dbReference type="InterPro" id="IPR006145">
    <property type="entry name" value="PsdUridine_synth_RsuA/RluA"/>
</dbReference>
<feature type="compositionally biased region" description="Basic and acidic residues" evidence="4">
    <location>
        <begin position="56"/>
        <end position="67"/>
    </location>
</feature>
<dbReference type="FunFam" id="3.10.290.10:FF:000003">
    <property type="entry name" value="Pseudouridine synthase"/>
    <property type="match status" value="1"/>
</dbReference>
<evidence type="ECO:0000259" key="5">
    <source>
        <dbReference type="SMART" id="SM00363"/>
    </source>
</evidence>
<keyword evidence="3" id="KW-0694">RNA-binding</keyword>
<feature type="compositionally biased region" description="Polar residues" evidence="4">
    <location>
        <begin position="31"/>
        <end position="55"/>
    </location>
</feature>
<dbReference type="RefSeq" id="WP_109682049.1">
    <property type="nucleotide sequence ID" value="NZ_QGGP01000003.1"/>
</dbReference>
<dbReference type="InterPro" id="IPR042092">
    <property type="entry name" value="PsdUridine_s_RsuA/RluB/E/F_cat"/>
</dbReference>
<dbReference type="SUPFAM" id="SSF55174">
    <property type="entry name" value="Alpha-L RNA-binding motif"/>
    <property type="match status" value="1"/>
</dbReference>
<evidence type="ECO:0000256" key="4">
    <source>
        <dbReference type="SAM" id="MobiDB-lite"/>
    </source>
</evidence>
<sequence length="302" mass="33464">MSRHQGSSSKGKSSGRGQQKEGANQAGRGGNTSHNKSYSRGNSPIKKQQFSASKPQTEKKASAKKSNPDEIRLNKYIANSGICSRREADAHIAIGLVTVNGKVITEMGYKVKLEDEVRYDGTRINPEKKAYVLLNKPKGFATTTAEGKGRTVMDLVANATSSRIKPIGRLGRNSKGLLLFTNDETITKKFTNSKNGVPRLFQVELDKNLKIEDLKKIREGFKVDGKHIAVEEISYIDGASKKEIGLKIKNTGNTILRTIFDELKYEIISIDCVAIGHLTKKDIPRGHWKHLTEQELNTLKML</sequence>
<dbReference type="GO" id="GO:0120159">
    <property type="term" value="F:rRNA pseudouridine synthase activity"/>
    <property type="evidence" value="ECO:0007669"/>
    <property type="project" value="UniProtKB-ARBA"/>
</dbReference>
<proteinExistence type="inferred from homology"/>
<dbReference type="GO" id="GO:0000455">
    <property type="term" value="P:enzyme-directed rRNA pseudouridine synthesis"/>
    <property type="evidence" value="ECO:0007669"/>
    <property type="project" value="UniProtKB-ARBA"/>
</dbReference>
<dbReference type="SMART" id="SM00363">
    <property type="entry name" value="S4"/>
    <property type="match status" value="1"/>
</dbReference>
<evidence type="ECO:0000313" key="7">
    <source>
        <dbReference type="Proteomes" id="UP000245430"/>
    </source>
</evidence>
<dbReference type="Pfam" id="PF01479">
    <property type="entry name" value="S4"/>
    <property type="match status" value="1"/>
</dbReference>
<keyword evidence="2" id="KW-0413">Isomerase</keyword>
<dbReference type="InterPro" id="IPR036986">
    <property type="entry name" value="S4_RNA-bd_sf"/>
</dbReference>
<name>A0A316DN82_9FLAO</name>
<gene>
    <name evidence="6" type="ORF">LX78_01520</name>
</gene>
<dbReference type="Proteomes" id="UP000245430">
    <property type="component" value="Unassembled WGS sequence"/>
</dbReference>
<accession>A0A316DN82</accession>
<evidence type="ECO:0000256" key="3">
    <source>
        <dbReference type="PROSITE-ProRule" id="PRU00182"/>
    </source>
</evidence>
<comment type="similarity">
    <text evidence="1">Belongs to the pseudouridine synthase RsuA family.</text>
</comment>
<feature type="compositionally biased region" description="Low complexity" evidence="4">
    <location>
        <begin position="1"/>
        <end position="22"/>
    </location>
</feature>
<keyword evidence="7" id="KW-1185">Reference proteome</keyword>
<evidence type="ECO:0000256" key="1">
    <source>
        <dbReference type="ARBA" id="ARBA00008348"/>
    </source>
</evidence>
<evidence type="ECO:0000313" key="6">
    <source>
        <dbReference type="EMBL" id="PWK19042.1"/>
    </source>
</evidence>
<dbReference type="InterPro" id="IPR020094">
    <property type="entry name" value="TruA/RsuA/RluB/E/F_N"/>
</dbReference>
<dbReference type="Gene3D" id="3.30.70.580">
    <property type="entry name" value="Pseudouridine synthase I, catalytic domain, N-terminal subdomain"/>
    <property type="match status" value="1"/>
</dbReference>
<dbReference type="PANTHER" id="PTHR47683">
    <property type="entry name" value="PSEUDOURIDINE SYNTHASE FAMILY PROTEIN-RELATED"/>
    <property type="match status" value="1"/>
</dbReference>
<dbReference type="CDD" id="cd00165">
    <property type="entry name" value="S4"/>
    <property type="match status" value="1"/>
</dbReference>
<dbReference type="SUPFAM" id="SSF55120">
    <property type="entry name" value="Pseudouridine synthase"/>
    <property type="match status" value="1"/>
</dbReference>
<dbReference type="InterPro" id="IPR002942">
    <property type="entry name" value="S4_RNA-bd"/>
</dbReference>
<dbReference type="GO" id="GO:0003723">
    <property type="term" value="F:RNA binding"/>
    <property type="evidence" value="ECO:0007669"/>
    <property type="project" value="UniProtKB-KW"/>
</dbReference>
<dbReference type="Pfam" id="PF00849">
    <property type="entry name" value="PseudoU_synth_2"/>
    <property type="match status" value="1"/>
</dbReference>
<dbReference type="PROSITE" id="PS50889">
    <property type="entry name" value="S4"/>
    <property type="match status" value="1"/>
</dbReference>